<dbReference type="InterPro" id="IPR001110">
    <property type="entry name" value="UPF0012_CS"/>
</dbReference>
<protein>
    <submittedName>
        <fullName evidence="4">Carbon-nitrogen hydrolase family protein</fullName>
    </submittedName>
</protein>
<comment type="caution">
    <text evidence="4">The sequence shown here is derived from an EMBL/GenBank/DDBJ whole genome shotgun (WGS) entry which is preliminary data.</text>
</comment>
<dbReference type="InterPro" id="IPR045254">
    <property type="entry name" value="Nit1/2_C-N_Hydrolase"/>
</dbReference>
<dbReference type="EMBL" id="JBHLXD010000019">
    <property type="protein sequence ID" value="MFC0209252.1"/>
    <property type="molecule type" value="Genomic_DNA"/>
</dbReference>
<dbReference type="Gene3D" id="3.60.110.10">
    <property type="entry name" value="Carbon-nitrogen hydrolase"/>
    <property type="match status" value="1"/>
</dbReference>
<keyword evidence="5" id="KW-1185">Reference proteome</keyword>
<dbReference type="RefSeq" id="WP_261522241.1">
    <property type="nucleotide sequence ID" value="NZ_JAODNW010000023.1"/>
</dbReference>
<reference evidence="4 5" key="1">
    <citation type="submission" date="2024-09" db="EMBL/GenBank/DDBJ databases">
        <authorList>
            <person name="Sun Q."/>
            <person name="Mori K."/>
        </authorList>
    </citation>
    <scope>NUCLEOTIDE SEQUENCE [LARGE SCALE GENOMIC DNA]</scope>
    <source>
        <strain evidence="4 5">CCM 8543</strain>
    </source>
</reference>
<dbReference type="Pfam" id="PF00795">
    <property type="entry name" value="CN_hydrolase"/>
    <property type="match status" value="1"/>
</dbReference>
<comment type="similarity">
    <text evidence="1">Belongs to the carbon-nitrogen hydrolase superfamily. NIT1/NIT2 family.</text>
</comment>
<sequence>MKISIVQMNSQGDKAANIAAAKDLVAKAAEDRPDLIVLPEYWALLGDGPAEFHASAEAFPEGEAYAAMAELARRHAVTLHGGSIVEKHGNAFHNTTVVFAPDGSEIARYRKIHLFDVDVPGGVSHRESATIAPGSDIVTYRCKGRTVGCAICYDIRFPELFRALRDRGAEVIVLPAAFTLMTGKDHWEVLARARAIETQTHFVAVGQYGTHAGGRKACFGHSMVIDPWGHVTAQVGDHVGHTTVTINHEYRDRVRQNVPVHNHHVL</sequence>
<dbReference type="PANTHER" id="PTHR23088">
    <property type="entry name" value="NITRILASE-RELATED"/>
    <property type="match status" value="1"/>
</dbReference>
<evidence type="ECO:0000313" key="4">
    <source>
        <dbReference type="EMBL" id="MFC0209252.1"/>
    </source>
</evidence>
<dbReference type="GO" id="GO:0016787">
    <property type="term" value="F:hydrolase activity"/>
    <property type="evidence" value="ECO:0007669"/>
    <property type="project" value="UniProtKB-KW"/>
</dbReference>
<evidence type="ECO:0000313" key="5">
    <source>
        <dbReference type="Proteomes" id="UP001589755"/>
    </source>
</evidence>
<dbReference type="InterPro" id="IPR036526">
    <property type="entry name" value="C-N_Hydrolase_sf"/>
</dbReference>
<keyword evidence="2 4" id="KW-0378">Hydrolase</keyword>
<organism evidence="4 5">
    <name type="scientific">Chelativorans intermedius</name>
    <dbReference type="NCBI Taxonomy" id="515947"/>
    <lineage>
        <taxon>Bacteria</taxon>
        <taxon>Pseudomonadati</taxon>
        <taxon>Pseudomonadota</taxon>
        <taxon>Alphaproteobacteria</taxon>
        <taxon>Hyphomicrobiales</taxon>
        <taxon>Phyllobacteriaceae</taxon>
        <taxon>Chelativorans</taxon>
    </lineage>
</organism>
<dbReference type="Proteomes" id="UP001589755">
    <property type="component" value="Unassembled WGS sequence"/>
</dbReference>
<evidence type="ECO:0000259" key="3">
    <source>
        <dbReference type="PROSITE" id="PS50263"/>
    </source>
</evidence>
<dbReference type="SUPFAM" id="SSF56317">
    <property type="entry name" value="Carbon-nitrogen hydrolase"/>
    <property type="match status" value="1"/>
</dbReference>
<accession>A0ABV6D9H2</accession>
<dbReference type="InterPro" id="IPR003010">
    <property type="entry name" value="C-N_Hydrolase"/>
</dbReference>
<gene>
    <name evidence="4" type="ORF">ACFFJ2_12675</name>
</gene>
<evidence type="ECO:0000256" key="2">
    <source>
        <dbReference type="ARBA" id="ARBA00022801"/>
    </source>
</evidence>
<proteinExistence type="inferred from homology"/>
<feature type="domain" description="CN hydrolase" evidence="3">
    <location>
        <begin position="1"/>
        <end position="248"/>
    </location>
</feature>
<name>A0ABV6D9H2_9HYPH</name>
<dbReference type="CDD" id="cd07572">
    <property type="entry name" value="nit"/>
    <property type="match status" value="1"/>
</dbReference>
<dbReference type="PROSITE" id="PS50263">
    <property type="entry name" value="CN_HYDROLASE"/>
    <property type="match status" value="1"/>
</dbReference>
<dbReference type="PROSITE" id="PS01227">
    <property type="entry name" value="UPF0012"/>
    <property type="match status" value="1"/>
</dbReference>
<evidence type="ECO:0000256" key="1">
    <source>
        <dbReference type="ARBA" id="ARBA00010613"/>
    </source>
</evidence>
<dbReference type="PANTHER" id="PTHR23088:SF27">
    <property type="entry name" value="DEAMINATED GLUTATHIONE AMIDASE"/>
    <property type="match status" value="1"/>
</dbReference>